<evidence type="ECO:0000256" key="1">
    <source>
        <dbReference type="SAM" id="MobiDB-lite"/>
    </source>
</evidence>
<accession>A0A5J4VFT1</accession>
<feature type="compositionally biased region" description="Basic and acidic residues" evidence="1">
    <location>
        <begin position="258"/>
        <end position="271"/>
    </location>
</feature>
<dbReference type="SUPFAM" id="SSF52540">
    <property type="entry name" value="P-loop containing nucleoside triphosphate hydrolases"/>
    <property type="match status" value="1"/>
</dbReference>
<protein>
    <recommendedName>
        <fullName evidence="4">B30.2/SPRY domain-containing protein</fullName>
    </recommendedName>
</protein>
<evidence type="ECO:0000313" key="3">
    <source>
        <dbReference type="Proteomes" id="UP000324800"/>
    </source>
</evidence>
<gene>
    <name evidence="2" type="ORF">EZS28_023037</name>
</gene>
<organism evidence="2 3">
    <name type="scientific">Streblomastix strix</name>
    <dbReference type="NCBI Taxonomy" id="222440"/>
    <lineage>
        <taxon>Eukaryota</taxon>
        <taxon>Metamonada</taxon>
        <taxon>Preaxostyla</taxon>
        <taxon>Oxymonadida</taxon>
        <taxon>Streblomastigidae</taxon>
        <taxon>Streblomastix</taxon>
    </lineage>
</organism>
<reference evidence="2 3" key="1">
    <citation type="submission" date="2019-03" db="EMBL/GenBank/DDBJ databases">
        <title>Single cell metagenomics reveals metabolic interactions within the superorganism composed of flagellate Streblomastix strix and complex community of Bacteroidetes bacteria on its surface.</title>
        <authorList>
            <person name="Treitli S.C."/>
            <person name="Kolisko M."/>
            <person name="Husnik F."/>
            <person name="Keeling P."/>
            <person name="Hampl V."/>
        </authorList>
    </citation>
    <scope>NUCLEOTIDE SEQUENCE [LARGE SCALE GENOMIC DNA]</scope>
    <source>
        <strain evidence="2">ST1C</strain>
    </source>
</reference>
<dbReference type="InterPro" id="IPR016024">
    <property type="entry name" value="ARM-type_fold"/>
</dbReference>
<comment type="caution">
    <text evidence="2">The sequence shown here is derived from an EMBL/GenBank/DDBJ whole genome shotgun (WGS) entry which is preliminary data.</text>
</comment>
<dbReference type="EMBL" id="SNRW01007325">
    <property type="protein sequence ID" value="KAA6381437.1"/>
    <property type="molecule type" value="Genomic_DNA"/>
</dbReference>
<sequence length="539" mass="60602">MEESTYRQDKTGTIGSMTVSDTIIPELIKDLESGNINLHVPALRRLLDIILDHPGNNELLLQNKIISVMNKFAENIIQNEEYALSTTIVHLIGVRGIIEDKAILAEAATEPLIRMIHQCDEKMSKCGSKSLGELIEENEIIRHSLLSTGFAQIVLHTLSLGTQSQSSSSSSQKDLSVPIHVKNGLLDVLLKLMITAEELKAISILIPILEQLKTNGEQELKNKAKKLLNNLSAEGISASSSSSSKEKEEKIQQLLETNKQKDEEIRREREEKERFNQELLRELQERLKERQEKLKERQEKLKERQEKEKEKKRANEAESKILIVEKEKNKLNQEIAKLKEEILKLKPKPIQEGDFPIAIINSDPTDFDFADIDGKQKKITKKLKKANSVSLTQVLENGTWELEVQFSNGGETGGIGIVKDAYAIPAGVSPRDSPHKDNMAVYTGYAMSGGTVFHKGNSISGNKTFFDNQIIKAEYDSEKGTLIFFVNEVQQPVYVTGIKEKVRFIIYMYLSGATCTIRSLKKLATPTSGHVANEKTLQW</sequence>
<evidence type="ECO:0000313" key="2">
    <source>
        <dbReference type="EMBL" id="KAA6381437.1"/>
    </source>
</evidence>
<name>A0A5J4VFT1_9EUKA</name>
<dbReference type="Proteomes" id="UP000324800">
    <property type="component" value="Unassembled WGS sequence"/>
</dbReference>
<dbReference type="InterPro" id="IPR043136">
    <property type="entry name" value="B30.2/SPRY_sf"/>
</dbReference>
<feature type="region of interest" description="Disordered" evidence="1">
    <location>
        <begin position="235"/>
        <end position="271"/>
    </location>
</feature>
<dbReference type="Gene3D" id="1.25.10.10">
    <property type="entry name" value="Leucine-rich Repeat Variant"/>
    <property type="match status" value="1"/>
</dbReference>
<dbReference type="SUPFAM" id="SSF48371">
    <property type="entry name" value="ARM repeat"/>
    <property type="match status" value="1"/>
</dbReference>
<dbReference type="Gene3D" id="2.60.120.920">
    <property type="match status" value="1"/>
</dbReference>
<proteinExistence type="predicted"/>
<dbReference type="OrthoDB" id="195736at2759"/>
<evidence type="ECO:0008006" key="4">
    <source>
        <dbReference type="Google" id="ProtNLM"/>
    </source>
</evidence>
<dbReference type="InterPro" id="IPR027417">
    <property type="entry name" value="P-loop_NTPase"/>
</dbReference>
<dbReference type="AlphaFoldDB" id="A0A5J4VFT1"/>
<dbReference type="InterPro" id="IPR011989">
    <property type="entry name" value="ARM-like"/>
</dbReference>